<organism evidence="1 2">
    <name type="scientific">Vibrio sinaloensis DSM 21326</name>
    <dbReference type="NCBI Taxonomy" id="945550"/>
    <lineage>
        <taxon>Bacteria</taxon>
        <taxon>Pseudomonadati</taxon>
        <taxon>Pseudomonadota</taxon>
        <taxon>Gammaproteobacteria</taxon>
        <taxon>Vibrionales</taxon>
        <taxon>Vibrionaceae</taxon>
        <taxon>Vibrio</taxon>
        <taxon>Vibrio oreintalis group</taxon>
    </lineage>
</organism>
<dbReference type="eggNOG" id="ENOG5032PDS">
    <property type="taxonomic scope" value="Bacteria"/>
</dbReference>
<comment type="caution">
    <text evidence="1">The sequence shown here is derived from an EMBL/GenBank/DDBJ whole genome shotgun (WGS) entry which is preliminary data.</text>
</comment>
<dbReference type="RefSeq" id="WP_008075601.1">
    <property type="nucleotide sequence ID" value="NZ_AEVT01000052.1"/>
</dbReference>
<dbReference type="GeneID" id="95571699"/>
<reference evidence="1 2" key="1">
    <citation type="journal article" date="2012" name="Int. J. Syst. Evol. Microbiol.">
        <title>Vibrio caribbeanicus sp. nov., isolated from the marine sponge Scleritoderma cyanea.</title>
        <authorList>
            <person name="Hoffmann M."/>
            <person name="Monday S.R."/>
            <person name="Allard M.W."/>
            <person name="Strain E.A."/>
            <person name="Whittaker P."/>
            <person name="Naum M."/>
            <person name="McCarthy P.J."/>
            <person name="Lopez J.V."/>
            <person name="Fischer M."/>
            <person name="Brown E.W."/>
        </authorList>
    </citation>
    <scope>NUCLEOTIDE SEQUENCE [LARGE SCALE GENOMIC DNA]</scope>
    <source>
        <strain evidence="2">DSMZ 21326</strain>
    </source>
</reference>
<dbReference type="EMBL" id="AEVT01000052">
    <property type="protein sequence ID" value="EGA70933.1"/>
    <property type="molecule type" value="Genomic_DNA"/>
</dbReference>
<sequence>PFKGIYMRKNFDIGKVVEIKLENGLYCYAMVIGEALVAFSEHFFEEPQSDFDAMFDDSTFCIGVMKNALGGYGWVKVGQLNHHPMLNQTHKFYKFDLISKKFSIYSDGIETPATREECLELECAAVWEKSHVEDRLLAKSQGEQCVWTTSLSAATRV</sequence>
<gene>
    <name evidence="1" type="ORF">VISI1226_09344</name>
</gene>
<dbReference type="AlphaFoldDB" id="E8M4X4"/>
<feature type="non-terminal residue" evidence="1">
    <location>
        <position position="1"/>
    </location>
</feature>
<proteinExistence type="predicted"/>
<name>E8M4X4_PHOS4</name>
<accession>E8M4X4</accession>
<evidence type="ECO:0000313" key="1">
    <source>
        <dbReference type="EMBL" id="EGA70933.1"/>
    </source>
</evidence>
<protein>
    <submittedName>
        <fullName evidence="1">Uncharacterized protein</fullName>
    </submittedName>
</protein>
<evidence type="ECO:0000313" key="2">
    <source>
        <dbReference type="Proteomes" id="UP000006228"/>
    </source>
</evidence>
<dbReference type="Proteomes" id="UP000006228">
    <property type="component" value="Unassembled WGS sequence"/>
</dbReference>